<dbReference type="InterPro" id="IPR058030">
    <property type="entry name" value="TRIM8/14/16/25/29/45/65_CC"/>
</dbReference>
<dbReference type="Gene3D" id="3.30.40.10">
    <property type="entry name" value="Zinc/RING finger domain, C3HC4 (zinc finger)"/>
    <property type="match status" value="2"/>
</dbReference>
<dbReference type="Proteomes" id="UP001274896">
    <property type="component" value="Unassembled WGS sequence"/>
</dbReference>
<dbReference type="Pfam" id="PF13765">
    <property type="entry name" value="PRY"/>
    <property type="match status" value="3"/>
</dbReference>
<dbReference type="PROSITE" id="PS50119">
    <property type="entry name" value="ZF_BBOX"/>
    <property type="match status" value="3"/>
</dbReference>
<comment type="caution">
    <text evidence="11">The sequence shown here is derived from an EMBL/GenBank/DDBJ whole genome shotgun (WGS) entry which is preliminary data.</text>
</comment>
<dbReference type="InterPro" id="IPR017907">
    <property type="entry name" value="Znf_RING_CS"/>
</dbReference>
<proteinExistence type="predicted"/>
<keyword evidence="12" id="KW-1185">Reference proteome</keyword>
<evidence type="ECO:0000256" key="3">
    <source>
        <dbReference type="ARBA" id="ARBA00022771"/>
    </source>
</evidence>
<evidence type="ECO:0000259" key="8">
    <source>
        <dbReference type="PROSITE" id="PS50089"/>
    </source>
</evidence>
<dbReference type="InterPro" id="IPR006574">
    <property type="entry name" value="PRY"/>
</dbReference>
<keyword evidence="1" id="KW-0399">Innate immunity</keyword>
<evidence type="ECO:0000313" key="11">
    <source>
        <dbReference type="EMBL" id="KAK3537971.1"/>
    </source>
</evidence>
<dbReference type="FunFam" id="2.60.120.920:FF:000004">
    <property type="entry name" value="Butyrophilin subfamily 1 member A1"/>
    <property type="match status" value="2"/>
</dbReference>
<dbReference type="InterPro" id="IPR001870">
    <property type="entry name" value="B30.2/SPRY"/>
</dbReference>
<feature type="coiled-coil region" evidence="7">
    <location>
        <begin position="378"/>
        <end position="419"/>
    </location>
</feature>
<evidence type="ECO:0000256" key="5">
    <source>
        <dbReference type="ARBA" id="ARBA00022859"/>
    </source>
</evidence>
<dbReference type="Pfam" id="PF00643">
    <property type="entry name" value="zf-B_box"/>
    <property type="match status" value="3"/>
</dbReference>
<dbReference type="GO" id="GO:0008270">
    <property type="term" value="F:zinc ion binding"/>
    <property type="evidence" value="ECO:0007669"/>
    <property type="project" value="UniProtKB-KW"/>
</dbReference>
<evidence type="ECO:0000259" key="10">
    <source>
        <dbReference type="PROSITE" id="PS50188"/>
    </source>
</evidence>
<evidence type="ECO:0000256" key="6">
    <source>
        <dbReference type="PROSITE-ProRule" id="PRU00024"/>
    </source>
</evidence>
<evidence type="ECO:0000256" key="2">
    <source>
        <dbReference type="ARBA" id="ARBA00022723"/>
    </source>
</evidence>
<dbReference type="Gene3D" id="2.60.120.920">
    <property type="match status" value="5"/>
</dbReference>
<dbReference type="Pfam" id="PF13445">
    <property type="entry name" value="zf-RING_UBOX"/>
    <property type="match status" value="2"/>
</dbReference>
<dbReference type="SMART" id="SM00184">
    <property type="entry name" value="RING"/>
    <property type="match status" value="2"/>
</dbReference>
<dbReference type="Gene3D" id="3.30.160.60">
    <property type="entry name" value="Classic Zinc Finger"/>
    <property type="match status" value="3"/>
</dbReference>
<evidence type="ECO:0000259" key="9">
    <source>
        <dbReference type="PROSITE" id="PS50119"/>
    </source>
</evidence>
<dbReference type="InterPro" id="IPR003877">
    <property type="entry name" value="SPRY_dom"/>
</dbReference>
<dbReference type="PANTHER" id="PTHR25465">
    <property type="entry name" value="B-BOX DOMAIN CONTAINING"/>
    <property type="match status" value="1"/>
</dbReference>
<dbReference type="PROSITE" id="PS00518">
    <property type="entry name" value="ZF_RING_1"/>
    <property type="match status" value="2"/>
</dbReference>
<dbReference type="InterPro" id="IPR051051">
    <property type="entry name" value="E3_ubiq-ligase_TRIM/RNF"/>
</dbReference>
<feature type="coiled-coil region" evidence="7">
    <location>
        <begin position="1232"/>
        <end position="1270"/>
    </location>
</feature>
<dbReference type="InterPro" id="IPR013083">
    <property type="entry name" value="Znf_RING/FYVE/PHD"/>
</dbReference>
<feature type="domain" description="RING-type" evidence="8">
    <location>
        <begin position="136"/>
        <end position="176"/>
    </location>
</feature>
<dbReference type="SMART" id="SM00336">
    <property type="entry name" value="BBOX"/>
    <property type="match status" value="4"/>
</dbReference>
<dbReference type="InterPro" id="IPR001841">
    <property type="entry name" value="Znf_RING"/>
</dbReference>
<keyword evidence="5" id="KW-0391">Immunity</keyword>
<name>A0AAE0V707_9TELE</name>
<feature type="domain" description="B box-type" evidence="9">
    <location>
        <begin position="1148"/>
        <end position="1188"/>
    </location>
</feature>
<dbReference type="GO" id="GO:0005737">
    <property type="term" value="C:cytoplasm"/>
    <property type="evidence" value="ECO:0007669"/>
    <property type="project" value="UniProtKB-ARBA"/>
</dbReference>
<dbReference type="GO" id="GO:0045087">
    <property type="term" value="P:innate immune response"/>
    <property type="evidence" value="ECO:0007669"/>
    <property type="project" value="UniProtKB-KW"/>
</dbReference>
<dbReference type="SMART" id="SM00589">
    <property type="entry name" value="PRY"/>
    <property type="match status" value="3"/>
</dbReference>
<evidence type="ECO:0000313" key="12">
    <source>
        <dbReference type="Proteomes" id="UP001274896"/>
    </source>
</evidence>
<dbReference type="Pfam" id="PF00622">
    <property type="entry name" value="SPRY"/>
    <property type="match status" value="3"/>
</dbReference>
<feature type="domain" description="B box-type" evidence="9">
    <location>
        <begin position="744"/>
        <end position="784"/>
    </location>
</feature>
<dbReference type="SUPFAM" id="SSF57845">
    <property type="entry name" value="B-box zinc-binding domain"/>
    <property type="match status" value="3"/>
</dbReference>
<protein>
    <recommendedName>
        <fullName evidence="13">E3 ubiquitin-protein ligase TRIM39-like</fullName>
    </recommendedName>
</protein>
<dbReference type="PRINTS" id="PR01407">
    <property type="entry name" value="BUTYPHLNCDUF"/>
</dbReference>
<dbReference type="Pfam" id="PF25600">
    <property type="entry name" value="TRIM_CC"/>
    <property type="match status" value="3"/>
</dbReference>
<dbReference type="SMART" id="SM00449">
    <property type="entry name" value="SPRY"/>
    <property type="match status" value="4"/>
</dbReference>
<feature type="domain" description="B30.2/SPRY" evidence="10">
    <location>
        <begin position="468"/>
        <end position="687"/>
    </location>
</feature>
<feature type="domain" description="RING-type" evidence="8">
    <location>
        <begin position="620"/>
        <end position="660"/>
    </location>
</feature>
<feature type="domain" description="B30.2/SPRY" evidence="10">
    <location>
        <begin position="1"/>
        <end position="147"/>
    </location>
</feature>
<accession>A0AAE0V707</accession>
<evidence type="ECO:0008006" key="13">
    <source>
        <dbReference type="Google" id="ProtNLM"/>
    </source>
</evidence>
<dbReference type="InterPro" id="IPR003879">
    <property type="entry name" value="Butyrophylin_SPRY"/>
</dbReference>
<keyword evidence="7" id="KW-0175">Coiled coil</keyword>
<dbReference type="InterPro" id="IPR027370">
    <property type="entry name" value="Znf-RING_euk"/>
</dbReference>
<reference evidence="11" key="1">
    <citation type="submission" date="2023-06" db="EMBL/GenBank/DDBJ databases">
        <title>Male Hemibagrus guttatus genome.</title>
        <authorList>
            <person name="Bian C."/>
        </authorList>
    </citation>
    <scope>NUCLEOTIDE SEQUENCE</scope>
    <source>
        <strain evidence="11">Male_cb2023</strain>
        <tissue evidence="11">Muscle</tissue>
    </source>
</reference>
<dbReference type="PROSITE" id="PS50089">
    <property type="entry name" value="ZF_RING_2"/>
    <property type="match status" value="2"/>
</dbReference>
<keyword evidence="3 6" id="KW-0863">Zinc-finger</keyword>
<gene>
    <name evidence="11" type="ORF">QTP70_024795</name>
</gene>
<feature type="domain" description="B30.2/SPRY" evidence="10">
    <location>
        <begin position="1315"/>
        <end position="1481"/>
    </location>
</feature>
<dbReference type="PANTHER" id="PTHR25465:SF32">
    <property type="entry name" value="BLOODTHIRSTY-RELATED GENE FAMILY, MEMBER 16 ISOFORM X1-RELATED"/>
    <property type="match status" value="1"/>
</dbReference>
<dbReference type="EMBL" id="JAUCMX010000008">
    <property type="protein sequence ID" value="KAK3537971.1"/>
    <property type="molecule type" value="Genomic_DNA"/>
</dbReference>
<keyword evidence="2" id="KW-0479">Metal-binding</keyword>
<dbReference type="SUPFAM" id="SSF49899">
    <property type="entry name" value="Concanavalin A-like lectins/glucanases"/>
    <property type="match status" value="4"/>
</dbReference>
<feature type="non-terminal residue" evidence="11">
    <location>
        <position position="1481"/>
    </location>
</feature>
<dbReference type="CDD" id="cd19769">
    <property type="entry name" value="Bbox2_TRIM16-like"/>
    <property type="match status" value="3"/>
</dbReference>
<dbReference type="InterPro" id="IPR000315">
    <property type="entry name" value="Znf_B-box"/>
</dbReference>
<sequence>MQNLPDIPKRFTNYTIVLGKQGFTSWRFYYEVQVSGKTEWDLAVVRESVNRKGKIKTFTPQDGVWTMSLRNKNKYTARDDPSVSLSLREKPQKVGVFVDYEEGLVSFYDVEARSHIYSFTVTGESSSLLTEEQLQCSICLEVFTDPITTPCGHSFCKSCITQSWDTSPQCNCPYCKEKFTMRPELKINIKLKEVADHFKNRSKETPESLEVLCDVCTGVKQKAVKSCLDCGVTFCMSHLEPHINVPKYKKHKLIKAVKNLDKYTCQKHERPLELFCRDDQMYLCQFCTEGEHKDHKVIPLEEESGQRQSNVIHVLLTESSGKTQSELQQMIQKRIKKIQEIKHSVEFSKRNTEKEKSDSVEVFTSLMRSIGRCQAELLKVMEEKQKAAEKQAEGLIKDLEQEIEELKKRDAELEQLSHTDDHLHLLQVYPSLRIAPHTKNWTEISINTELSVDALRTALSQLQKTLNEKLKETVSKELKKIQQYAVDVTLDPDTVNPFLMLSDEGKQVMFRQKEQNLPENPKRFRYYTMVLGKQGFFSGRFYYEVQVSGKTDWRLGVVRKARDDPYVSIFLREKPQKLGVFVDYEDGLVSFYDVGARFHIYSFTVADESSSLLTEEQLRCPVCVEVFTDPVTTPCGHNFCKSCITQSWDTSPHHNCPYCKGKFIMRPELKINIKLKEVADHFKNRSKETPESLEVLCDVCTGVKQKAVKSCLDCGVTFCTSHLEPHINVPKYKKHKLINAVKNLEKYTCQKHERPLELFCRDDQMYLCQFCTEGEHKDHKVIPLEEESGQRKSQLVKTQSELQQMIQKRLKKIQEINHSVELSKRNTEKEKSDSVEVFTSLIRSIESSQAELLEVMEEKQKAAEKQAEGLIKDLEQEIEELKKRDAELEQLSHTDDHLHLLQVYPSLRIAPHTKNWTEISINTELSVDTLRTALSQLQETLNEKLKETASKELKKIQRYAVDVTLDPDTVNPFLMLSDEGKQVMFRQKEQNLPENPKRFRYYAMVLGKQGFFSGRFYYEVQVSGKTDWRLGVVRESVNRKSKIETFNPQDGLWTVALRNGNECQARDDPYVSIFLREKPQKVGVFVDYEDGLVSFYDVGARFHIYSFTGQSFTEKLYPCFNPCSDDEEPHINVPKYKKHKLIKAVKNLEKYTCQKHERPLELFCRDDQMYLCQFCTEGDHKDHKVIPLEEESGQRKSHLGKTQSELQQMIQKRLKKIQEINHSVELSKAGLLEVMEEKQKAAEKQAEGLIKDLEQEIEKLKKRDADLEQLSHTDDHLYFLQVSVPFSITQPQFTRYCASNWTEISINTELSVDALRTALPQLQKTLNEKLRETVDVVLDPDTASPFLILSDDGKQVTCGNAKQNLPDTPKRFTNYLIVLGKQRFSSGRFYFEVQVSGKTEWRLGVARESVYRKSKIETFKPQDGVWTLALRNGNEYKARDDPYISLFLRENPEKVGVFVDYEEGLVSFYDVEARSHIYSFT</sequence>
<feature type="domain" description="B box-type" evidence="9">
    <location>
        <begin position="260"/>
        <end position="300"/>
    </location>
</feature>
<dbReference type="InterPro" id="IPR043136">
    <property type="entry name" value="B30.2/SPRY_sf"/>
</dbReference>
<feature type="coiled-coil region" evidence="7">
    <location>
        <begin position="845"/>
        <end position="894"/>
    </location>
</feature>
<organism evidence="11 12">
    <name type="scientific">Hemibagrus guttatus</name>
    <dbReference type="NCBI Taxonomy" id="175788"/>
    <lineage>
        <taxon>Eukaryota</taxon>
        <taxon>Metazoa</taxon>
        <taxon>Chordata</taxon>
        <taxon>Craniata</taxon>
        <taxon>Vertebrata</taxon>
        <taxon>Euteleostomi</taxon>
        <taxon>Actinopterygii</taxon>
        <taxon>Neopterygii</taxon>
        <taxon>Teleostei</taxon>
        <taxon>Ostariophysi</taxon>
        <taxon>Siluriformes</taxon>
        <taxon>Bagridae</taxon>
        <taxon>Hemibagrus</taxon>
    </lineage>
</organism>
<keyword evidence="4" id="KW-0862">Zinc</keyword>
<dbReference type="PROSITE" id="PS50188">
    <property type="entry name" value="B302_SPRY"/>
    <property type="match status" value="4"/>
</dbReference>
<evidence type="ECO:0000256" key="1">
    <source>
        <dbReference type="ARBA" id="ARBA00022588"/>
    </source>
</evidence>
<dbReference type="SUPFAM" id="SSF57850">
    <property type="entry name" value="RING/U-box"/>
    <property type="match status" value="2"/>
</dbReference>
<dbReference type="InterPro" id="IPR013320">
    <property type="entry name" value="ConA-like_dom_sf"/>
</dbReference>
<evidence type="ECO:0000256" key="4">
    <source>
        <dbReference type="ARBA" id="ARBA00022833"/>
    </source>
</evidence>
<feature type="domain" description="B30.2/SPRY" evidence="10">
    <location>
        <begin position="943"/>
        <end position="1138"/>
    </location>
</feature>
<evidence type="ECO:0000256" key="7">
    <source>
        <dbReference type="SAM" id="Coils"/>
    </source>
</evidence>
<dbReference type="CDD" id="cd13733">
    <property type="entry name" value="SPRY_PRY_C-I_1"/>
    <property type="match status" value="4"/>
</dbReference>
<dbReference type="Gene3D" id="4.10.830.40">
    <property type="match status" value="2"/>
</dbReference>